<dbReference type="Proteomes" id="UP000029121">
    <property type="component" value="Unassembled WGS sequence"/>
</dbReference>
<proteinExistence type="predicted"/>
<reference evidence="3" key="1">
    <citation type="journal article" date="2013" name="Nat. Genet.">
        <title>The Capsella rubella genome and the genomic consequences of rapid mating system evolution.</title>
        <authorList>
            <person name="Slotte T."/>
            <person name="Hazzouri K.M."/>
            <person name="Agren J.A."/>
            <person name="Koenig D."/>
            <person name="Maumus F."/>
            <person name="Guo Y.L."/>
            <person name="Steige K."/>
            <person name="Platts A.E."/>
            <person name="Escobar J.S."/>
            <person name="Newman L.K."/>
            <person name="Wang W."/>
            <person name="Mandakova T."/>
            <person name="Vello E."/>
            <person name="Smith L.M."/>
            <person name="Henz S.R."/>
            <person name="Steffen J."/>
            <person name="Takuno S."/>
            <person name="Brandvain Y."/>
            <person name="Coop G."/>
            <person name="Andolfatto P."/>
            <person name="Hu T.T."/>
            <person name="Blanchette M."/>
            <person name="Clark R.M."/>
            <person name="Quesneville H."/>
            <person name="Nordborg M."/>
            <person name="Gaut B.S."/>
            <person name="Lysak M.A."/>
            <person name="Jenkins J."/>
            <person name="Grimwood J."/>
            <person name="Chapman J."/>
            <person name="Prochnik S."/>
            <person name="Shu S."/>
            <person name="Rokhsar D."/>
            <person name="Schmutz J."/>
            <person name="Weigel D."/>
            <person name="Wright S.I."/>
        </authorList>
    </citation>
    <scope>NUCLEOTIDE SEQUENCE [LARGE SCALE GENOMIC DNA]</scope>
    <source>
        <strain evidence="3">cv. Monte Gargano</strain>
    </source>
</reference>
<keyword evidence="1" id="KW-0732">Signal</keyword>
<name>R0GJF0_9BRAS</name>
<dbReference type="AlphaFoldDB" id="R0GJF0"/>
<accession>R0GJF0</accession>
<sequence length="89" mass="10083">MSSSHLAIFCIILISFFALHECGNVKERNLDARSMDDFSPCFRRRCYSSLLLVCHCCRGAHHYCSHSLKRCEAACLKLNPPPSSFSLKT</sequence>
<dbReference type="KEGG" id="crb:17875903"/>
<evidence type="ECO:0000256" key="1">
    <source>
        <dbReference type="SAM" id="SignalP"/>
    </source>
</evidence>
<feature type="chain" id="PRO_5004351383" description="Embryo surrounding factor 1 brassicaceae domain-containing protein" evidence="1">
    <location>
        <begin position="23"/>
        <end position="89"/>
    </location>
</feature>
<protein>
    <recommendedName>
        <fullName evidence="4">Embryo surrounding factor 1 brassicaceae domain-containing protein</fullName>
    </recommendedName>
</protein>
<keyword evidence="3" id="KW-1185">Reference proteome</keyword>
<organism evidence="2 3">
    <name type="scientific">Capsella rubella</name>
    <dbReference type="NCBI Taxonomy" id="81985"/>
    <lineage>
        <taxon>Eukaryota</taxon>
        <taxon>Viridiplantae</taxon>
        <taxon>Streptophyta</taxon>
        <taxon>Embryophyta</taxon>
        <taxon>Tracheophyta</taxon>
        <taxon>Spermatophyta</taxon>
        <taxon>Magnoliopsida</taxon>
        <taxon>eudicotyledons</taxon>
        <taxon>Gunneridae</taxon>
        <taxon>Pentapetalae</taxon>
        <taxon>rosids</taxon>
        <taxon>malvids</taxon>
        <taxon>Brassicales</taxon>
        <taxon>Brassicaceae</taxon>
        <taxon>Camelineae</taxon>
        <taxon>Capsella</taxon>
    </lineage>
</organism>
<gene>
    <name evidence="2" type="ORF">CARUB_v10028239mg</name>
</gene>
<evidence type="ECO:0000313" key="3">
    <source>
        <dbReference type="Proteomes" id="UP000029121"/>
    </source>
</evidence>
<evidence type="ECO:0008006" key="4">
    <source>
        <dbReference type="Google" id="ProtNLM"/>
    </source>
</evidence>
<feature type="signal peptide" evidence="1">
    <location>
        <begin position="1"/>
        <end position="22"/>
    </location>
</feature>
<evidence type="ECO:0000313" key="2">
    <source>
        <dbReference type="EMBL" id="EOA12430.1"/>
    </source>
</evidence>
<dbReference type="EMBL" id="KB870812">
    <property type="protein sequence ID" value="EOA12430.1"/>
    <property type="molecule type" value="Genomic_DNA"/>
</dbReference>
<dbReference type="OrthoDB" id="1065039at2759"/>